<feature type="transmembrane region" description="Helical" evidence="8">
    <location>
        <begin position="94"/>
        <end position="110"/>
    </location>
</feature>
<evidence type="ECO:0000256" key="5">
    <source>
        <dbReference type="ARBA" id="ARBA00022989"/>
    </source>
</evidence>
<feature type="transmembrane region" description="Helical" evidence="8">
    <location>
        <begin position="281"/>
        <end position="302"/>
    </location>
</feature>
<keyword evidence="4 7" id="KW-0812">Transmembrane</keyword>
<feature type="transmembrane region" description="Helical" evidence="8">
    <location>
        <begin position="190"/>
        <end position="212"/>
    </location>
</feature>
<comment type="similarity">
    <text evidence="2">Belongs to the CPA3 antiporters (TC 2.A.63) subunit D family.</text>
</comment>
<organism evidence="10 11">
    <name type="scientific">Nannocystis pusilla</name>
    <dbReference type="NCBI Taxonomy" id="889268"/>
    <lineage>
        <taxon>Bacteria</taxon>
        <taxon>Pseudomonadati</taxon>
        <taxon>Myxococcota</taxon>
        <taxon>Polyangia</taxon>
        <taxon>Nannocystales</taxon>
        <taxon>Nannocystaceae</taxon>
        <taxon>Nannocystis</taxon>
    </lineage>
</organism>
<keyword evidence="5 8" id="KW-1133">Transmembrane helix</keyword>
<evidence type="ECO:0000256" key="4">
    <source>
        <dbReference type="ARBA" id="ARBA00022692"/>
    </source>
</evidence>
<evidence type="ECO:0000313" key="10">
    <source>
        <dbReference type="EMBL" id="MBZ5715669.1"/>
    </source>
</evidence>
<gene>
    <name evidence="10" type="ORF">K7C98_41120</name>
</gene>
<name>A0ABS7U5D4_9BACT</name>
<dbReference type="PANTHER" id="PTHR42703:SF1">
    <property type="entry name" value="NA(+)_H(+) ANTIPORTER SUBUNIT D1"/>
    <property type="match status" value="1"/>
</dbReference>
<accession>A0ABS7U5D4</accession>
<keyword evidence="3" id="KW-1003">Cell membrane</keyword>
<keyword evidence="11" id="KW-1185">Reference proteome</keyword>
<evidence type="ECO:0000256" key="2">
    <source>
        <dbReference type="ARBA" id="ARBA00005346"/>
    </source>
</evidence>
<evidence type="ECO:0000259" key="9">
    <source>
        <dbReference type="Pfam" id="PF00361"/>
    </source>
</evidence>
<dbReference type="InterPro" id="IPR001750">
    <property type="entry name" value="ND/Mrp_TM"/>
</dbReference>
<dbReference type="InterPro" id="IPR050586">
    <property type="entry name" value="CPA3_Na-H_Antiporter_D"/>
</dbReference>
<dbReference type="PANTHER" id="PTHR42703">
    <property type="entry name" value="NADH DEHYDROGENASE"/>
    <property type="match status" value="1"/>
</dbReference>
<feature type="transmembrane region" description="Helical" evidence="8">
    <location>
        <begin position="454"/>
        <end position="475"/>
    </location>
</feature>
<comment type="caution">
    <text evidence="10">The sequence shown here is derived from an EMBL/GenBank/DDBJ whole genome shotgun (WGS) entry which is preliminary data.</text>
</comment>
<dbReference type="PRINTS" id="PR01434">
    <property type="entry name" value="NADHDHGNASE5"/>
</dbReference>
<protein>
    <submittedName>
        <fullName evidence="10">Complex I subunit 5 family protein</fullName>
    </submittedName>
</protein>
<feature type="transmembrane region" description="Helical" evidence="8">
    <location>
        <begin position="62"/>
        <end position="82"/>
    </location>
</feature>
<feature type="transmembrane region" description="Helical" evidence="8">
    <location>
        <begin position="147"/>
        <end position="168"/>
    </location>
</feature>
<feature type="domain" description="NADH:quinone oxidoreductase/Mrp antiporter transmembrane" evidence="9">
    <location>
        <begin position="112"/>
        <end position="381"/>
    </location>
</feature>
<reference evidence="10" key="1">
    <citation type="submission" date="2021-08" db="EMBL/GenBank/DDBJ databases">
        <authorList>
            <person name="Stevens D.C."/>
        </authorList>
    </citation>
    <scope>NUCLEOTIDE SEQUENCE</scope>
    <source>
        <strain evidence="10">DSM 53165</strain>
    </source>
</reference>
<sequence>MLVFLIGLLPACALLLPRLRPAAMAVAPWAALPPLLLALSSTPDVELELPWVLLGTRLGMDATGQVFLFFTALLWWVSGIYARSYLEDDPEIHRFFTCFLLTMTGNLGLILSLDMASFYCFFAVMSFASYGLIVHHGDREALRAGRVYMMMVILGEVLLFAALVIAAFDTQHLAFREVTAGLRSSPRQDWIIALALAGFGIKAGALPLHSWLPLAHPAAPTPASAVLSGAMIKAGLLGWLRFLPLGEVALPGWGAFTMAAGVAALFLGAALGVVQQNSKAILAYSSISQMGLMTVGLGIGLAAPEHWQTTLAALQLYALHHALAKGALFLGVGAAATTLTGPWQRRAVAVGLMLPALSLAGAPWTSGAAAKTALKAAAKAVPWPTWLDWSLALGSIATTLVMARFALEVWPRGPAAHHRLDGIALTAWSLLLAAVLGVMWVVPWPSIRGPLREGLSFAAFRTALWPVLIGAALAWRLARSRRGRLLLGRLQIPAGDLAALAERGWSALRRRPGGGPEEARSRWLGQKWRAPLERATVRIEEAATSLEQSLAGWTVGGSAFLVITGVLVWLLTR</sequence>
<feature type="transmembrane region" description="Helical" evidence="8">
    <location>
        <begin position="224"/>
        <end position="242"/>
    </location>
</feature>
<dbReference type="Pfam" id="PF00361">
    <property type="entry name" value="Proton_antipo_M"/>
    <property type="match status" value="1"/>
</dbReference>
<feature type="transmembrane region" description="Helical" evidence="8">
    <location>
        <begin position="386"/>
        <end position="410"/>
    </location>
</feature>
<comment type="subcellular location">
    <subcellularLocation>
        <location evidence="1">Cell membrane</location>
        <topology evidence="1">Multi-pass membrane protein</topology>
    </subcellularLocation>
    <subcellularLocation>
        <location evidence="7">Membrane</location>
        <topology evidence="7">Multi-pass membrane protein</topology>
    </subcellularLocation>
</comment>
<proteinExistence type="inferred from homology"/>
<evidence type="ECO:0000256" key="8">
    <source>
        <dbReference type="SAM" id="Phobius"/>
    </source>
</evidence>
<feature type="transmembrane region" description="Helical" evidence="8">
    <location>
        <begin position="347"/>
        <end position="366"/>
    </location>
</feature>
<evidence type="ECO:0000256" key="3">
    <source>
        <dbReference type="ARBA" id="ARBA00022475"/>
    </source>
</evidence>
<evidence type="ECO:0000256" key="1">
    <source>
        <dbReference type="ARBA" id="ARBA00004651"/>
    </source>
</evidence>
<dbReference type="EMBL" id="JAIRAU010000057">
    <property type="protein sequence ID" value="MBZ5715669.1"/>
    <property type="molecule type" value="Genomic_DNA"/>
</dbReference>
<dbReference type="Proteomes" id="UP001139031">
    <property type="component" value="Unassembled WGS sequence"/>
</dbReference>
<feature type="transmembrane region" description="Helical" evidence="8">
    <location>
        <begin position="116"/>
        <end position="135"/>
    </location>
</feature>
<feature type="transmembrane region" description="Helical" evidence="8">
    <location>
        <begin position="322"/>
        <end position="340"/>
    </location>
</feature>
<evidence type="ECO:0000313" key="11">
    <source>
        <dbReference type="Proteomes" id="UP001139031"/>
    </source>
</evidence>
<keyword evidence="6 8" id="KW-0472">Membrane</keyword>
<evidence type="ECO:0000256" key="7">
    <source>
        <dbReference type="RuleBase" id="RU000320"/>
    </source>
</evidence>
<feature type="transmembrane region" description="Helical" evidence="8">
    <location>
        <begin position="422"/>
        <end position="442"/>
    </location>
</feature>
<feature type="transmembrane region" description="Helical" evidence="8">
    <location>
        <begin position="254"/>
        <end position="274"/>
    </location>
</feature>
<evidence type="ECO:0000256" key="6">
    <source>
        <dbReference type="ARBA" id="ARBA00023136"/>
    </source>
</evidence>
<dbReference type="RefSeq" id="WP_224197405.1">
    <property type="nucleotide sequence ID" value="NZ_JAIRAU010000057.1"/>
</dbReference>
<feature type="transmembrane region" description="Helical" evidence="8">
    <location>
        <begin position="550"/>
        <end position="571"/>
    </location>
</feature>